<dbReference type="AlphaFoldDB" id="A0AAE1BW21"/>
<dbReference type="EMBL" id="JAWQEG010005889">
    <property type="protein sequence ID" value="KAK3856429.1"/>
    <property type="molecule type" value="Genomic_DNA"/>
</dbReference>
<sequence length="70" mass="8245">MSRRCRRGGYHGRDDRSEERNGIPSPDDNTNNTTQFSKKTTITMYCMLYDIPFAQDNQDKVQAHVWNFTK</sequence>
<feature type="compositionally biased region" description="Basic residues" evidence="1">
    <location>
        <begin position="1"/>
        <end position="10"/>
    </location>
</feature>
<gene>
    <name evidence="2" type="ORF">Pcinc_037249</name>
</gene>
<evidence type="ECO:0000256" key="1">
    <source>
        <dbReference type="SAM" id="MobiDB-lite"/>
    </source>
</evidence>
<dbReference type="Proteomes" id="UP001286313">
    <property type="component" value="Unassembled WGS sequence"/>
</dbReference>
<evidence type="ECO:0000313" key="3">
    <source>
        <dbReference type="Proteomes" id="UP001286313"/>
    </source>
</evidence>
<organism evidence="2 3">
    <name type="scientific">Petrolisthes cinctipes</name>
    <name type="common">Flat porcelain crab</name>
    <dbReference type="NCBI Taxonomy" id="88211"/>
    <lineage>
        <taxon>Eukaryota</taxon>
        <taxon>Metazoa</taxon>
        <taxon>Ecdysozoa</taxon>
        <taxon>Arthropoda</taxon>
        <taxon>Crustacea</taxon>
        <taxon>Multicrustacea</taxon>
        <taxon>Malacostraca</taxon>
        <taxon>Eumalacostraca</taxon>
        <taxon>Eucarida</taxon>
        <taxon>Decapoda</taxon>
        <taxon>Pleocyemata</taxon>
        <taxon>Anomura</taxon>
        <taxon>Galatheoidea</taxon>
        <taxon>Porcellanidae</taxon>
        <taxon>Petrolisthes</taxon>
    </lineage>
</organism>
<feature type="compositionally biased region" description="Basic and acidic residues" evidence="1">
    <location>
        <begin position="11"/>
        <end position="21"/>
    </location>
</feature>
<accession>A0AAE1BW21</accession>
<proteinExistence type="predicted"/>
<keyword evidence="3" id="KW-1185">Reference proteome</keyword>
<reference evidence="2" key="1">
    <citation type="submission" date="2023-10" db="EMBL/GenBank/DDBJ databases">
        <title>Genome assemblies of two species of porcelain crab, Petrolisthes cinctipes and Petrolisthes manimaculis (Anomura: Porcellanidae).</title>
        <authorList>
            <person name="Angst P."/>
        </authorList>
    </citation>
    <scope>NUCLEOTIDE SEQUENCE</scope>
    <source>
        <strain evidence="2">PB745_01</strain>
        <tissue evidence="2">Gill</tissue>
    </source>
</reference>
<comment type="caution">
    <text evidence="2">The sequence shown here is derived from an EMBL/GenBank/DDBJ whole genome shotgun (WGS) entry which is preliminary data.</text>
</comment>
<feature type="compositionally biased region" description="Polar residues" evidence="1">
    <location>
        <begin position="27"/>
        <end position="36"/>
    </location>
</feature>
<name>A0AAE1BW21_PETCI</name>
<evidence type="ECO:0000313" key="2">
    <source>
        <dbReference type="EMBL" id="KAK3856429.1"/>
    </source>
</evidence>
<protein>
    <submittedName>
        <fullName evidence="2">Uncharacterized protein</fullName>
    </submittedName>
</protein>
<feature type="region of interest" description="Disordered" evidence="1">
    <location>
        <begin position="1"/>
        <end position="36"/>
    </location>
</feature>